<reference evidence="11 12" key="1">
    <citation type="submission" date="2016-10" db="EMBL/GenBank/DDBJ databases">
        <authorList>
            <person name="de Groot N.N."/>
        </authorList>
    </citation>
    <scope>NUCLEOTIDE SEQUENCE [LARGE SCALE GENOMIC DNA]</scope>
    <source>
        <strain evidence="11 12">CGMCC 1.8894</strain>
    </source>
</reference>
<evidence type="ECO:0000256" key="8">
    <source>
        <dbReference type="ARBA" id="ARBA00023277"/>
    </source>
</evidence>
<dbReference type="GO" id="GO:0005524">
    <property type="term" value="F:ATP binding"/>
    <property type="evidence" value="ECO:0007669"/>
    <property type="project" value="UniProtKB-UniRule"/>
</dbReference>
<comment type="subcellular location">
    <subcellularLocation>
        <location evidence="9">Cytoplasm</location>
    </subcellularLocation>
</comment>
<keyword evidence="2 9" id="KW-0479">Metal-binding</keyword>
<name>A0A1H2QXJ3_9RHOB</name>
<protein>
    <recommendedName>
        <fullName evidence="9">Ribokinase</fullName>
        <shortName evidence="9">RK</shortName>
        <ecNumber evidence="9">2.7.1.15</ecNumber>
    </recommendedName>
</protein>
<accession>A0A1H2QXJ3</accession>
<evidence type="ECO:0000256" key="6">
    <source>
        <dbReference type="ARBA" id="ARBA00022842"/>
    </source>
</evidence>
<dbReference type="GO" id="GO:0046872">
    <property type="term" value="F:metal ion binding"/>
    <property type="evidence" value="ECO:0007669"/>
    <property type="project" value="UniProtKB-KW"/>
</dbReference>
<dbReference type="CDD" id="cd01174">
    <property type="entry name" value="ribokinase"/>
    <property type="match status" value="1"/>
</dbReference>
<evidence type="ECO:0000259" key="10">
    <source>
        <dbReference type="Pfam" id="PF00294"/>
    </source>
</evidence>
<dbReference type="InterPro" id="IPR011611">
    <property type="entry name" value="PfkB_dom"/>
</dbReference>
<dbReference type="InterPro" id="IPR029056">
    <property type="entry name" value="Ribokinase-like"/>
</dbReference>
<dbReference type="InterPro" id="IPR002139">
    <property type="entry name" value="Ribo/fructo_kinase"/>
</dbReference>
<feature type="binding site" evidence="9">
    <location>
        <position position="136"/>
    </location>
    <ligand>
        <name>substrate</name>
    </ligand>
</feature>
<comment type="function">
    <text evidence="9">Catalyzes the phosphorylation of ribose at O-5 in a reaction requiring ATP and magnesium. The resulting D-ribose-5-phosphate can then be used either for sythesis of nucleotides, histidine, and tryptophan, or as a component of the pentose phosphate pathway.</text>
</comment>
<evidence type="ECO:0000256" key="1">
    <source>
        <dbReference type="ARBA" id="ARBA00022679"/>
    </source>
</evidence>
<comment type="pathway">
    <text evidence="9">Carbohydrate metabolism; D-ribose degradation; D-ribose 5-phosphate from beta-D-ribopyranose: step 2/2.</text>
</comment>
<dbReference type="UniPathway" id="UPA00916">
    <property type="reaction ID" value="UER00889"/>
</dbReference>
<feature type="active site" description="Proton acceptor" evidence="9">
    <location>
        <position position="238"/>
    </location>
</feature>
<dbReference type="SUPFAM" id="SSF53613">
    <property type="entry name" value="Ribokinase-like"/>
    <property type="match status" value="1"/>
</dbReference>
<keyword evidence="12" id="KW-1185">Reference proteome</keyword>
<feature type="binding site" evidence="9">
    <location>
        <position position="271"/>
    </location>
    <ligand>
        <name>K(+)</name>
        <dbReference type="ChEBI" id="CHEBI:29103"/>
    </ligand>
</feature>
<dbReference type="Proteomes" id="UP000198539">
    <property type="component" value="Unassembled WGS sequence"/>
</dbReference>
<dbReference type="PANTHER" id="PTHR10584">
    <property type="entry name" value="SUGAR KINASE"/>
    <property type="match status" value="1"/>
</dbReference>
<dbReference type="HAMAP" id="MF_01987">
    <property type="entry name" value="Ribokinase"/>
    <property type="match status" value="1"/>
</dbReference>
<feature type="binding site" evidence="9">
    <location>
        <position position="268"/>
    </location>
    <ligand>
        <name>K(+)</name>
        <dbReference type="ChEBI" id="CHEBI:29103"/>
    </ligand>
</feature>
<keyword evidence="7 9" id="KW-0630">Potassium</keyword>
<keyword evidence="1 9" id="KW-0808">Transferase</keyword>
<dbReference type="RefSeq" id="WP_092884347.1">
    <property type="nucleotide sequence ID" value="NZ_CP061498.1"/>
</dbReference>
<evidence type="ECO:0000256" key="4">
    <source>
        <dbReference type="ARBA" id="ARBA00022777"/>
    </source>
</evidence>
<feature type="binding site" evidence="9">
    <location>
        <position position="234"/>
    </location>
    <ligand>
        <name>K(+)</name>
        <dbReference type="ChEBI" id="CHEBI:29103"/>
    </ligand>
</feature>
<feature type="binding site" evidence="9">
    <location>
        <begin position="237"/>
        <end position="238"/>
    </location>
    <ligand>
        <name>ATP</name>
        <dbReference type="ChEBI" id="CHEBI:30616"/>
    </ligand>
</feature>
<comment type="catalytic activity">
    <reaction evidence="9">
        <text>D-ribose + ATP = D-ribose 5-phosphate + ADP + H(+)</text>
        <dbReference type="Rhea" id="RHEA:13697"/>
        <dbReference type="ChEBI" id="CHEBI:15378"/>
        <dbReference type="ChEBI" id="CHEBI:30616"/>
        <dbReference type="ChEBI" id="CHEBI:47013"/>
        <dbReference type="ChEBI" id="CHEBI:78346"/>
        <dbReference type="ChEBI" id="CHEBI:456216"/>
        <dbReference type="EC" id="2.7.1.15"/>
    </reaction>
</comment>
<dbReference type="Pfam" id="PF00294">
    <property type="entry name" value="PfkB"/>
    <property type="match status" value="1"/>
</dbReference>
<comment type="caution">
    <text evidence="9">Lacks conserved residue(s) required for the propagation of feature annotation.</text>
</comment>
<feature type="binding site" evidence="9">
    <location>
        <begin position="38"/>
        <end position="42"/>
    </location>
    <ligand>
        <name>substrate</name>
    </ligand>
</feature>
<dbReference type="GO" id="GO:0004747">
    <property type="term" value="F:ribokinase activity"/>
    <property type="evidence" value="ECO:0007669"/>
    <property type="project" value="UniProtKB-UniRule"/>
</dbReference>
<dbReference type="InterPro" id="IPR011877">
    <property type="entry name" value="Ribokinase"/>
</dbReference>
<dbReference type="AlphaFoldDB" id="A0A1H2QXJ3"/>
<keyword evidence="3 9" id="KW-0547">Nucleotide-binding</keyword>
<comment type="similarity">
    <text evidence="9">Belongs to the carbohydrate kinase PfkB family. Ribokinase subfamily.</text>
</comment>
<evidence type="ECO:0000256" key="7">
    <source>
        <dbReference type="ARBA" id="ARBA00022958"/>
    </source>
</evidence>
<comment type="activity regulation">
    <text evidence="9">Activated by a monovalent cation that binds near, but not in, the active site. The most likely occupant of the site in vivo is potassium. Ion binding induces a conformational change that may alter substrate affinity.</text>
</comment>
<evidence type="ECO:0000313" key="12">
    <source>
        <dbReference type="Proteomes" id="UP000198539"/>
    </source>
</evidence>
<dbReference type="PANTHER" id="PTHR10584:SF166">
    <property type="entry name" value="RIBOKINASE"/>
    <property type="match status" value="1"/>
</dbReference>
<feature type="binding site" evidence="9">
    <location>
        <position position="179"/>
    </location>
    <ligand>
        <name>ATP</name>
        <dbReference type="ChEBI" id="CHEBI:30616"/>
    </ligand>
</feature>
<keyword evidence="4 9" id="KW-0418">Kinase</keyword>
<dbReference type="GO" id="GO:0005737">
    <property type="term" value="C:cytoplasm"/>
    <property type="evidence" value="ECO:0007669"/>
    <property type="project" value="UniProtKB-SubCell"/>
</dbReference>
<dbReference type="OrthoDB" id="9792663at2"/>
<feature type="binding site" evidence="9">
    <location>
        <position position="232"/>
    </location>
    <ligand>
        <name>K(+)</name>
        <dbReference type="ChEBI" id="CHEBI:29103"/>
    </ligand>
</feature>
<dbReference type="PRINTS" id="PR00990">
    <property type="entry name" value="RIBOKINASE"/>
</dbReference>
<comment type="cofactor">
    <cofactor evidence="9">
        <name>Mg(2+)</name>
        <dbReference type="ChEBI" id="CHEBI:18420"/>
    </cofactor>
    <text evidence="9">Requires a divalent cation, most likely magnesium in vivo, as an electrophilic catalyst to aid phosphoryl group transfer. It is the chelate of the metal and the nucleotide that is the actual substrate.</text>
</comment>
<feature type="domain" description="Carbohydrate kinase PfkB" evidence="10">
    <location>
        <begin position="6"/>
        <end position="281"/>
    </location>
</feature>
<sequence>MAIYNFGSINIDHVYRVAHLPAPGETVHTLGYQTGLGGKGANQSIAAALAGARVVHIGAVGADGTPALDRLSAAGVETSAILRMDNATGHAIVMVDQAAENAIALHGGANAEQGFAHIEAALEDSVIGDTLMMQNETLHQADAARVASGLGLEVVYSAAPFDIDAVRAVLPYVTLLILNEGEAAQLCSALGVEIPDLPVDTVVVTRGAKGAECWQTGEAPLLVPAHAVVAVDTTGAGDCFAGSLVAALDRGDDLAGAMRYASAAAALQVMRPGAADAMPTRVEVESLL</sequence>
<organism evidence="11 12">
    <name type="scientific">Roseicitreum antarcticum</name>
    <dbReference type="NCBI Taxonomy" id="564137"/>
    <lineage>
        <taxon>Bacteria</taxon>
        <taxon>Pseudomonadati</taxon>
        <taxon>Pseudomonadota</taxon>
        <taxon>Alphaproteobacteria</taxon>
        <taxon>Rhodobacterales</taxon>
        <taxon>Paracoccaceae</taxon>
        <taxon>Roseicitreum</taxon>
    </lineage>
</organism>
<feature type="binding site" evidence="9">
    <location>
        <position position="238"/>
    </location>
    <ligand>
        <name>substrate</name>
    </ligand>
</feature>
<feature type="binding site" evidence="9">
    <location>
        <begin position="205"/>
        <end position="210"/>
    </location>
    <ligand>
        <name>ATP</name>
        <dbReference type="ChEBI" id="CHEBI:30616"/>
    </ligand>
</feature>
<feature type="binding site" evidence="9">
    <location>
        <position position="273"/>
    </location>
    <ligand>
        <name>K(+)</name>
        <dbReference type="ChEBI" id="CHEBI:29103"/>
    </ligand>
</feature>
<feature type="binding site" evidence="9">
    <location>
        <begin position="10"/>
        <end position="12"/>
    </location>
    <ligand>
        <name>substrate</name>
    </ligand>
</feature>
<proteinExistence type="inferred from homology"/>
<dbReference type="GO" id="GO:0019303">
    <property type="term" value="P:D-ribose catabolic process"/>
    <property type="evidence" value="ECO:0007669"/>
    <property type="project" value="UniProtKB-UniRule"/>
</dbReference>
<keyword evidence="9" id="KW-0963">Cytoplasm</keyword>
<evidence type="ECO:0000256" key="2">
    <source>
        <dbReference type="ARBA" id="ARBA00022723"/>
    </source>
</evidence>
<dbReference type="STRING" id="564137.SAMN04488238_101118"/>
<dbReference type="Gene3D" id="3.40.1190.20">
    <property type="match status" value="1"/>
</dbReference>
<evidence type="ECO:0000256" key="9">
    <source>
        <dbReference type="HAMAP-Rule" id="MF_01987"/>
    </source>
</evidence>
<evidence type="ECO:0000256" key="3">
    <source>
        <dbReference type="ARBA" id="ARBA00022741"/>
    </source>
</evidence>
<comment type="subunit">
    <text evidence="9">Homodimer.</text>
</comment>
<keyword evidence="6 9" id="KW-0460">Magnesium</keyword>
<dbReference type="EC" id="2.7.1.15" evidence="9"/>
<evidence type="ECO:0000313" key="11">
    <source>
        <dbReference type="EMBL" id="SDW11159.1"/>
    </source>
</evidence>
<keyword evidence="8 9" id="KW-0119">Carbohydrate metabolism</keyword>
<gene>
    <name evidence="9" type="primary">rbsK</name>
    <name evidence="11" type="ORF">SAMN04488238_101118</name>
</gene>
<evidence type="ECO:0000256" key="5">
    <source>
        <dbReference type="ARBA" id="ARBA00022840"/>
    </source>
</evidence>
<dbReference type="EMBL" id="FNOM01000001">
    <property type="protein sequence ID" value="SDW11159.1"/>
    <property type="molecule type" value="Genomic_DNA"/>
</dbReference>
<keyword evidence="5 9" id="KW-0067">ATP-binding</keyword>